<evidence type="ECO:0000313" key="1">
    <source>
        <dbReference type="EMBL" id="MET3757278.1"/>
    </source>
</evidence>
<gene>
    <name evidence="1" type="ORF">ABID08_004659</name>
</gene>
<dbReference type="Proteomes" id="UP001549077">
    <property type="component" value="Unassembled WGS sequence"/>
</dbReference>
<evidence type="ECO:0000313" key="2">
    <source>
        <dbReference type="Proteomes" id="UP001549077"/>
    </source>
</evidence>
<organism evidence="1 2">
    <name type="scientific">Rhizobium binae</name>
    <dbReference type="NCBI Taxonomy" id="1138190"/>
    <lineage>
        <taxon>Bacteria</taxon>
        <taxon>Pseudomonadati</taxon>
        <taxon>Pseudomonadota</taxon>
        <taxon>Alphaproteobacteria</taxon>
        <taxon>Hyphomicrobiales</taxon>
        <taxon>Rhizobiaceae</taxon>
        <taxon>Rhizobium/Agrobacterium group</taxon>
        <taxon>Rhizobium</taxon>
    </lineage>
</organism>
<accession>A0ABV2MLF5</accession>
<sequence length="49" mass="5336">MNLLDLVAWIVGVSEERDGKLDSLNRIAGVAGAFRCRLTEQPALSHNKA</sequence>
<reference evidence="1 2" key="1">
    <citation type="submission" date="2024-06" db="EMBL/GenBank/DDBJ databases">
        <title>Genomic Encyclopedia of Type Strains, Phase IV (KMG-IV): sequencing the most valuable type-strain genomes for metagenomic binning, comparative biology and taxonomic classification.</title>
        <authorList>
            <person name="Goeker M."/>
        </authorList>
    </citation>
    <scope>NUCLEOTIDE SEQUENCE [LARGE SCALE GENOMIC DNA]</scope>
    <source>
        <strain evidence="1 2">DSM 29288</strain>
    </source>
</reference>
<dbReference type="RefSeq" id="WP_168297303.1">
    <property type="nucleotide sequence ID" value="NZ_CP071604.1"/>
</dbReference>
<protein>
    <recommendedName>
        <fullName evidence="3">Transposase</fullName>
    </recommendedName>
</protein>
<keyword evidence="2" id="KW-1185">Reference proteome</keyword>
<dbReference type="GeneID" id="91149877"/>
<dbReference type="EMBL" id="JBEPMY010000016">
    <property type="protein sequence ID" value="MET3757278.1"/>
    <property type="molecule type" value="Genomic_DNA"/>
</dbReference>
<proteinExistence type="predicted"/>
<evidence type="ECO:0008006" key="3">
    <source>
        <dbReference type="Google" id="ProtNLM"/>
    </source>
</evidence>
<comment type="caution">
    <text evidence="1">The sequence shown here is derived from an EMBL/GenBank/DDBJ whole genome shotgun (WGS) entry which is preliminary data.</text>
</comment>
<name>A0ABV2MLF5_9HYPH</name>